<evidence type="ECO:0000256" key="1">
    <source>
        <dbReference type="ARBA" id="ARBA00004613"/>
    </source>
</evidence>
<comment type="subcellular location">
    <subcellularLocation>
        <location evidence="1">Secreted</location>
    </subcellularLocation>
</comment>
<evidence type="ECO:0000256" key="2">
    <source>
        <dbReference type="ARBA" id="ARBA00022525"/>
    </source>
</evidence>
<dbReference type="GO" id="GO:0030513">
    <property type="term" value="P:positive regulation of BMP signaling pathway"/>
    <property type="evidence" value="ECO:0007669"/>
    <property type="project" value="TreeGrafter"/>
</dbReference>
<dbReference type="PROSITE" id="PS50184">
    <property type="entry name" value="VWFC_2"/>
    <property type="match status" value="4"/>
</dbReference>
<dbReference type="Pfam" id="PF00093">
    <property type="entry name" value="VWC"/>
    <property type="match status" value="3"/>
</dbReference>
<proteinExistence type="predicted"/>
<dbReference type="Pfam" id="PF23334">
    <property type="entry name" value="VWC2L_2nd"/>
    <property type="match status" value="1"/>
</dbReference>
<dbReference type="GO" id="GO:0005576">
    <property type="term" value="C:extracellular region"/>
    <property type="evidence" value="ECO:0007669"/>
    <property type="project" value="UniProtKB-SubCell"/>
</dbReference>
<feature type="domain" description="VWFC" evidence="4">
    <location>
        <begin position="201"/>
        <end position="258"/>
    </location>
</feature>
<feature type="domain" description="VWFC" evidence="4">
    <location>
        <begin position="258"/>
        <end position="317"/>
    </location>
</feature>
<feature type="domain" description="VWFC" evidence="4">
    <location>
        <begin position="86"/>
        <end position="143"/>
    </location>
</feature>
<name>A0A0B6ZBD0_9EUPU</name>
<dbReference type="AlphaFoldDB" id="A0A0B6ZBD0"/>
<dbReference type="PROSITE" id="PS01208">
    <property type="entry name" value="VWFC_1"/>
    <property type="match status" value="1"/>
</dbReference>
<dbReference type="SMART" id="SM00215">
    <property type="entry name" value="VWC_out"/>
    <property type="match status" value="4"/>
</dbReference>
<sequence>GAVSCTSVDCSHARSCSHPISVPGECCPVCGRDCLTEGKIIKNGDDFNLNCQECTCLGGSIRCVSHKCLPVNCSNPALIGCCQTCNECSFDGSRYQNGQIIHNSRDPCVKCTCKDGSVLCERETCPPVRCSNPAQGRCCPDCDGCLYTGRSLTNGQRFADPSDRCSACVCERGNITCSSLPCQAVSCRNPIDDACGCPVCTACSYQGQQISDKQSFPSSTDPCQECICESGTVTCSRKLCDVSCSHPAVITGCCPQCDDCLYESQVRSNGQQFVSKLDSCQKCQCQQGSVKCQTMKCEAVTCLNPIKMDEECCPSCPICIVLGQTYQDNEQFRNPDDLCQICSCKMGQVSCESEQCDVQCTHPQFGRCCPQCDACFFENNLYKDGTSFQLGACRTCHCKKGNVHCDEISCSTLPCTQTVRIEGQC</sequence>
<evidence type="ECO:0000313" key="5">
    <source>
        <dbReference type="EMBL" id="CEK65241.1"/>
    </source>
</evidence>
<dbReference type="PANTHER" id="PTHR46698:SF6">
    <property type="entry name" value="KIELIN_CHORDIN-LIKE PROTEIN"/>
    <property type="match status" value="1"/>
</dbReference>
<reference evidence="5" key="1">
    <citation type="submission" date="2014-12" db="EMBL/GenBank/DDBJ databases">
        <title>Insight into the proteome of Arion vulgaris.</title>
        <authorList>
            <person name="Aradska J."/>
            <person name="Bulat T."/>
            <person name="Smidak R."/>
            <person name="Sarate P."/>
            <person name="Gangsoo J."/>
            <person name="Sialana F."/>
            <person name="Bilban M."/>
            <person name="Lubec G."/>
        </authorList>
    </citation>
    <scope>NUCLEOTIDE SEQUENCE</scope>
    <source>
        <tissue evidence="5">Skin</tissue>
    </source>
</reference>
<keyword evidence="3" id="KW-0732">Signal</keyword>
<feature type="non-terminal residue" evidence="5">
    <location>
        <position position="425"/>
    </location>
</feature>
<dbReference type="Gene3D" id="6.20.200.20">
    <property type="match status" value="2"/>
</dbReference>
<evidence type="ECO:0000256" key="3">
    <source>
        <dbReference type="ARBA" id="ARBA00022729"/>
    </source>
</evidence>
<protein>
    <recommendedName>
        <fullName evidence="4">VWFC domain-containing protein</fullName>
    </recommendedName>
</protein>
<dbReference type="SUPFAM" id="SSF57603">
    <property type="entry name" value="FnI-like domain"/>
    <property type="match status" value="7"/>
</dbReference>
<feature type="non-terminal residue" evidence="5">
    <location>
        <position position="1"/>
    </location>
</feature>
<organism evidence="5">
    <name type="scientific">Arion vulgaris</name>
    <dbReference type="NCBI Taxonomy" id="1028688"/>
    <lineage>
        <taxon>Eukaryota</taxon>
        <taxon>Metazoa</taxon>
        <taxon>Spiralia</taxon>
        <taxon>Lophotrochozoa</taxon>
        <taxon>Mollusca</taxon>
        <taxon>Gastropoda</taxon>
        <taxon>Heterobranchia</taxon>
        <taxon>Euthyneura</taxon>
        <taxon>Panpulmonata</taxon>
        <taxon>Eupulmonata</taxon>
        <taxon>Stylommatophora</taxon>
        <taxon>Helicina</taxon>
        <taxon>Arionoidea</taxon>
        <taxon>Arionidae</taxon>
        <taxon>Arion</taxon>
    </lineage>
</organism>
<dbReference type="EMBL" id="HACG01018376">
    <property type="protein sequence ID" value="CEK65241.1"/>
    <property type="molecule type" value="Transcribed_RNA"/>
</dbReference>
<keyword evidence="2" id="KW-0964">Secreted</keyword>
<feature type="domain" description="VWFC" evidence="4">
    <location>
        <begin position="317"/>
        <end position="373"/>
    </location>
</feature>
<dbReference type="SMART" id="SM00214">
    <property type="entry name" value="VWC"/>
    <property type="match status" value="7"/>
</dbReference>
<gene>
    <name evidence="5" type="primary">ORF54384</name>
</gene>
<dbReference type="Gene3D" id="2.10.70.10">
    <property type="entry name" value="Complement Module, domain 1"/>
    <property type="match status" value="4"/>
</dbReference>
<accession>A0A0B6ZBD0</accession>
<evidence type="ECO:0000259" key="4">
    <source>
        <dbReference type="PROSITE" id="PS50184"/>
    </source>
</evidence>
<dbReference type="InterPro" id="IPR001007">
    <property type="entry name" value="VWF_dom"/>
</dbReference>
<dbReference type="InterPro" id="IPR052424">
    <property type="entry name" value="Kielin_Chordin-BMP_Reg"/>
</dbReference>
<dbReference type="PANTHER" id="PTHR46698">
    <property type="entry name" value="CROSSVEINLESS 2"/>
    <property type="match status" value="1"/>
</dbReference>